<keyword evidence="9" id="KW-1185">Reference proteome</keyword>
<dbReference type="GO" id="GO:0005774">
    <property type="term" value="C:vacuolar membrane"/>
    <property type="evidence" value="ECO:0007669"/>
    <property type="project" value="TreeGrafter"/>
</dbReference>
<dbReference type="GO" id="GO:1904263">
    <property type="term" value="P:positive regulation of TORC1 signaling"/>
    <property type="evidence" value="ECO:0007669"/>
    <property type="project" value="TreeGrafter"/>
</dbReference>
<feature type="compositionally biased region" description="Basic and acidic residues" evidence="7">
    <location>
        <begin position="819"/>
        <end position="835"/>
    </location>
</feature>
<dbReference type="SMART" id="SM00320">
    <property type="entry name" value="WD40"/>
    <property type="match status" value="4"/>
</dbReference>
<feature type="region of interest" description="Disordered" evidence="7">
    <location>
        <begin position="880"/>
        <end position="902"/>
    </location>
</feature>
<evidence type="ECO:0000313" key="8">
    <source>
        <dbReference type="EMBL" id="CAD6441879.1"/>
    </source>
</evidence>
<evidence type="ECO:0000256" key="4">
    <source>
        <dbReference type="ARBA" id="ARBA00022771"/>
    </source>
</evidence>
<dbReference type="EMBL" id="CAJHIA010000007">
    <property type="protein sequence ID" value="CAD6441879.1"/>
    <property type="molecule type" value="Genomic_DNA"/>
</dbReference>
<feature type="compositionally biased region" description="Polar residues" evidence="7">
    <location>
        <begin position="890"/>
        <end position="902"/>
    </location>
</feature>
<keyword evidence="1 6" id="KW-0853">WD repeat</keyword>
<evidence type="ECO:0000256" key="7">
    <source>
        <dbReference type="SAM" id="MobiDB-lite"/>
    </source>
</evidence>
<dbReference type="GO" id="GO:0008270">
    <property type="term" value="F:zinc ion binding"/>
    <property type="evidence" value="ECO:0007669"/>
    <property type="project" value="UniProtKB-KW"/>
</dbReference>
<dbReference type="InterPro" id="IPR015943">
    <property type="entry name" value="WD40/YVTN_repeat-like_dom_sf"/>
</dbReference>
<evidence type="ECO:0000256" key="1">
    <source>
        <dbReference type="ARBA" id="ARBA00022574"/>
    </source>
</evidence>
<dbReference type="Gene3D" id="2.130.10.10">
    <property type="entry name" value="YVTN repeat-like/Quinoprotein amine dehydrogenase"/>
    <property type="match status" value="2"/>
</dbReference>
<dbReference type="PROSITE" id="PS50294">
    <property type="entry name" value="WD_REPEATS_REGION"/>
    <property type="match status" value="1"/>
</dbReference>
<feature type="region of interest" description="Disordered" evidence="7">
    <location>
        <begin position="445"/>
        <end position="515"/>
    </location>
</feature>
<dbReference type="GO" id="GO:0061700">
    <property type="term" value="C:GATOR2 complex"/>
    <property type="evidence" value="ECO:0007669"/>
    <property type="project" value="TreeGrafter"/>
</dbReference>
<accession>A0A8H2VPC7</accession>
<dbReference type="SUPFAM" id="SSF50978">
    <property type="entry name" value="WD40 repeat-like"/>
    <property type="match status" value="1"/>
</dbReference>
<feature type="compositionally biased region" description="Polar residues" evidence="7">
    <location>
        <begin position="499"/>
        <end position="510"/>
    </location>
</feature>
<reference evidence="8" key="1">
    <citation type="submission" date="2020-10" db="EMBL/GenBank/DDBJ databases">
        <authorList>
            <person name="Kusch S."/>
        </authorList>
    </citation>
    <scope>NUCLEOTIDE SEQUENCE</scope>
    <source>
        <strain evidence="8">SwB9</strain>
    </source>
</reference>
<dbReference type="AlphaFoldDB" id="A0A8H2VPC7"/>
<feature type="compositionally biased region" description="Basic and acidic residues" evidence="7">
    <location>
        <begin position="855"/>
        <end position="866"/>
    </location>
</feature>
<protein>
    <submittedName>
        <fullName evidence="8">72f48094-4b18-4d6c-adae-314d88777f4e</fullName>
    </submittedName>
</protein>
<feature type="compositionally biased region" description="Polar residues" evidence="7">
    <location>
        <begin position="842"/>
        <end position="854"/>
    </location>
</feature>
<organism evidence="8 9">
    <name type="scientific">Sclerotinia trifoliorum</name>
    <dbReference type="NCBI Taxonomy" id="28548"/>
    <lineage>
        <taxon>Eukaryota</taxon>
        <taxon>Fungi</taxon>
        <taxon>Dikarya</taxon>
        <taxon>Ascomycota</taxon>
        <taxon>Pezizomycotina</taxon>
        <taxon>Leotiomycetes</taxon>
        <taxon>Helotiales</taxon>
        <taxon>Sclerotiniaceae</taxon>
        <taxon>Sclerotinia</taxon>
    </lineage>
</organism>
<sequence>MPNLDNNQYHHFIYLPTQCCSLSNLGCLLESAKSTARMNKGKIMRKLLGQPAVAIEVSDINNVDSPQLRPTASQGTVYSAGAPLTCLGRAPDGSRAVIAGPKVFKIVKTEGSTITEDIDLRTSISSYAAGHDGVAGTTEQLNIRAVRWSHAQFSSTIVTAGGNGRITVYDLNRAGGEGFELARIQEHARQVHKLAINSFKGNWLLSASQDGSVKCFDLRDTRRSVATYKCNADAVRDVKWSPTDGMEFACSTDAGILQKWDFRKAHAPMMKITAHNSAVFSISWHPDGDHIVSGGKDQQCHVWDMSKSERGQRARYSFATPAPISNVCWRPACWTATGQGKRVAQVAVSYDDTSANRAQFSTIHLWDIARSAMPFKEIEVSNSAPTGILWSTRDLLWSVDKEGHFVQTDVAFSPKVIDRRSLSTLSFSPTGDVLMLLEERQAPKRIRPSINSPELSSSLQQHSNAPSFAVSHSDSEEDVVGSFLGPRRRKHHRRRHSGRLTQNLSTTPPSATGMADSRVMGLEDAVQITGIYKPRQIMAIGHAPSTPKTVKYQYMSNCYLEYMMKNSSETADNTPLNVTISATIEHFAMGAENTRYYRLAQTWRLLGFTMNLLLVRRAESHRQYRLQNLSRKDGGPKDIKSFAKLDDEYDESNERTPRKSQRPVASNGAASHSAVRSIIADEVESTSNMATPLVRPVMDSIAEMSEAVDIPKVENDTLVLSPSATSTALEPIPVSVPGSFTSEQTTSSVEGYDFYGMEAFKPSAGFVPPRKQPLRLDYSEQNSYAQRMGLIRHDSGESFQMFSTSNDSQSKYLGGGSDSDVHSVRRDGSLRERVSSWEGNVAANSKATSSLNSRPSEESMEKISEEPPKIVVPAPKISSPIQTHRKRTPAPTTQSAFKNNSSDPNLIETDFLPWPNDNDTEFVIAPLNPITLVQRAIEFETQTGALNAAAMILLLRRLLPPNTIDPIHAEAILRQFNHRLMGMQLFHQATLLRNLCVPQYPSIYASTQEQVSIGFYCTECNKPLENDPLVAGSEWSCSRCRNPIMACPVCQHGADVPGLDGPQTWWYCGGCGHGGHTACMDEWHADAGVDWKEGERYSGGMCPLEGCMHPCLEGSWREELVEERKERRSRELDREVKERTSGAGLGGMSRWDRGKSVRRDVREVGQSRAVEGVRVALGFGGGSGGSGHVVERRRSVKVLAPGEENVP</sequence>
<keyword evidence="4" id="KW-0863">Zinc-finger</keyword>
<dbReference type="Pfam" id="PF00400">
    <property type="entry name" value="WD40"/>
    <property type="match status" value="2"/>
</dbReference>
<dbReference type="InterPro" id="IPR037590">
    <property type="entry name" value="WDR24"/>
</dbReference>
<dbReference type="PANTHER" id="PTHR46200">
    <property type="entry name" value="GATOR COMPLEX PROTEIN WDR24"/>
    <property type="match status" value="1"/>
</dbReference>
<keyword evidence="5" id="KW-0862">Zinc</keyword>
<feature type="compositionally biased region" description="Basic and acidic residues" evidence="7">
    <location>
        <begin position="630"/>
        <end position="657"/>
    </location>
</feature>
<dbReference type="InterPro" id="IPR036322">
    <property type="entry name" value="WD40_repeat_dom_sf"/>
</dbReference>
<dbReference type="PANTHER" id="PTHR46200:SF1">
    <property type="entry name" value="GATOR COMPLEX PROTEIN WDR24"/>
    <property type="match status" value="1"/>
</dbReference>
<dbReference type="Proteomes" id="UP000624404">
    <property type="component" value="Unassembled WGS sequence"/>
</dbReference>
<comment type="caution">
    <text evidence="8">The sequence shown here is derived from an EMBL/GenBank/DDBJ whole genome shotgun (WGS) entry which is preliminary data.</text>
</comment>
<dbReference type="GO" id="GO:0016239">
    <property type="term" value="P:positive regulation of macroautophagy"/>
    <property type="evidence" value="ECO:0007669"/>
    <property type="project" value="TreeGrafter"/>
</dbReference>
<name>A0A8H2VPC7_9HELO</name>
<dbReference type="PROSITE" id="PS00678">
    <property type="entry name" value="WD_REPEATS_1"/>
    <property type="match status" value="1"/>
</dbReference>
<evidence type="ECO:0000256" key="2">
    <source>
        <dbReference type="ARBA" id="ARBA00022723"/>
    </source>
</evidence>
<feature type="compositionally biased region" description="Basic residues" evidence="7">
    <location>
        <begin position="486"/>
        <end position="498"/>
    </location>
</feature>
<keyword evidence="3" id="KW-0677">Repeat</keyword>
<feature type="region of interest" description="Disordered" evidence="7">
    <location>
        <begin position="803"/>
        <end position="866"/>
    </location>
</feature>
<dbReference type="GO" id="GO:0005829">
    <property type="term" value="C:cytosol"/>
    <property type="evidence" value="ECO:0007669"/>
    <property type="project" value="TreeGrafter"/>
</dbReference>
<dbReference type="InterPro" id="IPR019775">
    <property type="entry name" value="WD40_repeat_CS"/>
</dbReference>
<proteinExistence type="predicted"/>
<evidence type="ECO:0000256" key="3">
    <source>
        <dbReference type="ARBA" id="ARBA00022737"/>
    </source>
</evidence>
<dbReference type="PROSITE" id="PS50082">
    <property type="entry name" value="WD_REPEATS_2"/>
    <property type="match status" value="1"/>
</dbReference>
<evidence type="ECO:0000313" key="9">
    <source>
        <dbReference type="Proteomes" id="UP000624404"/>
    </source>
</evidence>
<feature type="compositionally biased region" description="Basic and acidic residues" evidence="7">
    <location>
        <begin position="1125"/>
        <end position="1140"/>
    </location>
</feature>
<keyword evidence="2" id="KW-0479">Metal-binding</keyword>
<feature type="region of interest" description="Disordered" evidence="7">
    <location>
        <begin position="627"/>
        <end position="673"/>
    </location>
</feature>
<dbReference type="OrthoDB" id="60955at2759"/>
<feature type="region of interest" description="Disordered" evidence="7">
    <location>
        <begin position="1125"/>
        <end position="1157"/>
    </location>
</feature>
<feature type="repeat" description="WD" evidence="6">
    <location>
        <begin position="272"/>
        <end position="313"/>
    </location>
</feature>
<dbReference type="InterPro" id="IPR001680">
    <property type="entry name" value="WD40_rpt"/>
</dbReference>
<feature type="region of interest" description="Disordered" evidence="7">
    <location>
        <begin position="1181"/>
        <end position="1207"/>
    </location>
</feature>
<evidence type="ECO:0000256" key="5">
    <source>
        <dbReference type="ARBA" id="ARBA00022833"/>
    </source>
</evidence>
<feature type="compositionally biased region" description="Polar residues" evidence="7">
    <location>
        <begin position="449"/>
        <end position="472"/>
    </location>
</feature>
<gene>
    <name evidence="8" type="ORF">SCLTRI_LOCUS1671</name>
</gene>
<evidence type="ECO:0000256" key="6">
    <source>
        <dbReference type="PROSITE-ProRule" id="PRU00221"/>
    </source>
</evidence>